<organism evidence="3 4">
    <name type="scientific">Vombatus ursinus</name>
    <name type="common">Common wombat</name>
    <dbReference type="NCBI Taxonomy" id="29139"/>
    <lineage>
        <taxon>Eukaryota</taxon>
        <taxon>Metazoa</taxon>
        <taxon>Chordata</taxon>
        <taxon>Craniata</taxon>
        <taxon>Vertebrata</taxon>
        <taxon>Euteleostomi</taxon>
        <taxon>Mammalia</taxon>
        <taxon>Metatheria</taxon>
        <taxon>Diprotodontia</taxon>
        <taxon>Vombatidae</taxon>
        <taxon>Vombatus</taxon>
    </lineage>
</organism>
<evidence type="ECO:0000313" key="4">
    <source>
        <dbReference type="Proteomes" id="UP000314987"/>
    </source>
</evidence>
<name>A0A4X2KBL4_VOMUR</name>
<reference evidence="3" key="2">
    <citation type="submission" date="2025-08" db="UniProtKB">
        <authorList>
            <consortium name="Ensembl"/>
        </authorList>
    </citation>
    <scope>IDENTIFICATION</scope>
</reference>
<feature type="domain" description="WH2" evidence="2">
    <location>
        <begin position="36"/>
        <end position="53"/>
    </location>
</feature>
<dbReference type="RefSeq" id="XP_027728862.1">
    <property type="nucleotide sequence ID" value="XM_027873061.1"/>
</dbReference>
<gene>
    <name evidence="3" type="primary">WIPF2</name>
</gene>
<reference evidence="4" key="1">
    <citation type="submission" date="2018-12" db="EMBL/GenBank/DDBJ databases">
        <authorList>
            <person name="Yazar S."/>
        </authorList>
    </citation>
    <scope>NUCLEOTIDE SEQUENCE [LARGE SCALE GENOMIC DNA]</scope>
</reference>
<dbReference type="Ensembl" id="ENSVURT00010007545.1">
    <property type="protein sequence ID" value="ENSVURP00010006682.1"/>
    <property type="gene ID" value="ENSVURG00010005193.1"/>
</dbReference>
<dbReference type="Pfam" id="PF02205">
    <property type="entry name" value="WH2"/>
    <property type="match status" value="1"/>
</dbReference>
<evidence type="ECO:0000256" key="1">
    <source>
        <dbReference type="SAM" id="MobiDB-lite"/>
    </source>
</evidence>
<keyword evidence="4" id="KW-1185">Reference proteome</keyword>
<evidence type="ECO:0000259" key="2">
    <source>
        <dbReference type="PROSITE" id="PS51082"/>
    </source>
</evidence>
<dbReference type="InterPro" id="IPR003124">
    <property type="entry name" value="WH2_dom"/>
</dbReference>
<feature type="compositionally biased region" description="Pro residues" evidence="1">
    <location>
        <begin position="1"/>
        <end position="18"/>
    </location>
</feature>
<dbReference type="AlphaFoldDB" id="A0A4X2KBL4"/>
<evidence type="ECO:0000313" key="3">
    <source>
        <dbReference type="Ensembl" id="ENSVURP00010006682.1"/>
    </source>
</evidence>
<dbReference type="PROSITE" id="PS51082">
    <property type="entry name" value="WH2"/>
    <property type="match status" value="1"/>
</dbReference>
<proteinExistence type="predicted"/>
<dbReference type="STRING" id="29139.ENSVURP00010006682"/>
<feature type="region of interest" description="Disordered" evidence="1">
    <location>
        <begin position="1"/>
        <end position="37"/>
    </location>
</feature>
<sequence>MPIPPPPPPPPGPPPPPTFNQANTEPPKLSRDEQRGRGALLQDICKGTRLKKVTHVNDRSAPVLEKPKGGSGGYGSGINALQPKGGLFQGGVPKLRPVGTKDISENLAGKTVLQVSGSRATAPRPPVSTGNSRPQDDSDSSRASLPELPRMQRPSLPDLSRPNSTSSTGMKHSSSAPPPPPPGRRANAPPAPLPMHSNKAPSYNREKPLPPTPGQRPLPGREGPPAPPPIKPPPSPVNIRTGSTGHNQSLAPPPPPYRQPPGVPNGPSSPTKESAPELPQRHNSLHRKTPGLVRGLAPPPPTSVSPSLQSSRPPPPAREPPSRGAGKCFLKLLSHYFIVYTECLVQCLKN</sequence>
<dbReference type="Proteomes" id="UP000314987">
    <property type="component" value="Unassembled WGS sequence"/>
</dbReference>
<dbReference type="GeneID" id="114050968"/>
<dbReference type="RefSeq" id="XP_027728861.1">
    <property type="nucleotide sequence ID" value="XM_027873060.1"/>
</dbReference>
<dbReference type="CDD" id="cd22077">
    <property type="entry name" value="WH2_WAS_WASL-2_3"/>
    <property type="match status" value="1"/>
</dbReference>
<feature type="compositionally biased region" description="Pro residues" evidence="1">
    <location>
        <begin position="251"/>
        <end position="264"/>
    </location>
</feature>
<feature type="compositionally biased region" description="Pro residues" evidence="1">
    <location>
        <begin position="176"/>
        <end position="193"/>
    </location>
</feature>
<dbReference type="CTD" id="147179"/>
<feature type="region of interest" description="Disordered" evidence="1">
    <location>
        <begin position="56"/>
        <end position="325"/>
    </location>
</feature>
<feature type="compositionally biased region" description="Polar residues" evidence="1">
    <location>
        <begin position="238"/>
        <end position="250"/>
    </location>
</feature>
<dbReference type="OMA" id="QWQHNAT"/>
<reference evidence="3" key="3">
    <citation type="submission" date="2025-09" db="UniProtKB">
        <authorList>
            <consortium name="Ensembl"/>
        </authorList>
    </citation>
    <scope>IDENTIFICATION</scope>
</reference>
<dbReference type="SMART" id="SM00246">
    <property type="entry name" value="WH2"/>
    <property type="match status" value="1"/>
</dbReference>
<dbReference type="OrthoDB" id="5877983at2759"/>
<protein>
    <recommendedName>
        <fullName evidence="2">WH2 domain-containing protein</fullName>
    </recommendedName>
</protein>
<feature type="compositionally biased region" description="Pro residues" evidence="1">
    <location>
        <begin position="209"/>
        <end position="236"/>
    </location>
</feature>
<feature type="compositionally biased region" description="Low complexity" evidence="1">
    <location>
        <begin position="164"/>
        <end position="175"/>
    </location>
</feature>
<dbReference type="GO" id="GO:0003779">
    <property type="term" value="F:actin binding"/>
    <property type="evidence" value="ECO:0007669"/>
    <property type="project" value="InterPro"/>
</dbReference>
<dbReference type="GeneTree" id="ENSGT00940000155557"/>
<accession>A0A4X2KBL4</accession>